<reference evidence="1 2" key="1">
    <citation type="submission" date="2015-06" db="EMBL/GenBank/DDBJ databases">
        <title>Draft Genome Sequence of Parabacteroides goldsteinii with Putative Novel Metallo-Beta-Lactamases Isolated from a Blood Culture from a Human Patient.</title>
        <authorList>
            <person name="Krogh T.J."/>
            <person name="Agergaard C.N."/>
            <person name="Moller-Jensen J."/>
            <person name="Justesen U.S."/>
        </authorList>
    </citation>
    <scope>NUCLEOTIDE SEQUENCE [LARGE SCALE GENOMIC DNA]</scope>
    <source>
        <strain evidence="1 2">910340</strain>
    </source>
</reference>
<proteinExistence type="predicted"/>
<protein>
    <submittedName>
        <fullName evidence="1">Uncharacterized protein</fullName>
    </submittedName>
</protein>
<dbReference type="EMBL" id="LFJV01000057">
    <property type="protein sequence ID" value="KMM32544.1"/>
    <property type="molecule type" value="Genomic_DNA"/>
</dbReference>
<dbReference type="AlphaFoldDB" id="A0A0J6CK53"/>
<dbReference type="Proteomes" id="UP000036166">
    <property type="component" value="Unassembled WGS sequence"/>
</dbReference>
<comment type="caution">
    <text evidence="1">The sequence shown here is derived from an EMBL/GenBank/DDBJ whole genome shotgun (WGS) entry which is preliminary data.</text>
</comment>
<gene>
    <name evidence="1" type="ORF">ACM15_16845</name>
</gene>
<sequence length="327" mass="37900">MNYQTVLQNYLPVEQGDFMLKYEIDDRGYAIYSPEKGSFSCIELHGFSELTPWQLAFLLSLDMQQMKEQDEFSLSVCCKREKLLSYLFDVEESETTLKTKHVSGWQGYLMMDIHKPDRVRNVFQFHPETKKARLVFDNRLCVASLREKEKGKIIHLCWSPSLFAAIDRGGERTAPAYLLASNAALLHGYAMKQIAECFAGTPAEERVIGIHVGDNVYEALSFVCYYARNVQDEYLVIPERKDGMMILETPKWNPIRQANFVASLNKMAVDQAKKRYPEMEVPNERPFTCLSFSRKSFVYFPDLKVYQEVFLKMYLGLVRLQEVHLLG</sequence>
<dbReference type="RefSeq" id="WP_008771414.1">
    <property type="nucleotide sequence ID" value="NZ_LFJV01000057.1"/>
</dbReference>
<name>A0A0J6CK53_9BACT</name>
<evidence type="ECO:0000313" key="2">
    <source>
        <dbReference type="Proteomes" id="UP000036166"/>
    </source>
</evidence>
<evidence type="ECO:0000313" key="1">
    <source>
        <dbReference type="EMBL" id="KMM32544.1"/>
    </source>
</evidence>
<dbReference type="PATRIC" id="fig|328812.4.peg.4326"/>
<organism evidence="1 2">
    <name type="scientific">Parabacteroides goldsteinii</name>
    <dbReference type="NCBI Taxonomy" id="328812"/>
    <lineage>
        <taxon>Bacteria</taxon>
        <taxon>Pseudomonadati</taxon>
        <taxon>Bacteroidota</taxon>
        <taxon>Bacteroidia</taxon>
        <taxon>Bacteroidales</taxon>
        <taxon>Tannerellaceae</taxon>
        <taxon>Parabacteroides</taxon>
    </lineage>
</organism>
<accession>A0A0J6CK53</accession>